<protein>
    <recommendedName>
        <fullName evidence="1">PD-(D/E)XK nuclease-like domain-containing protein</fullName>
    </recommendedName>
</protein>
<dbReference type="OrthoDB" id="4848850at2759"/>
<evidence type="ECO:0000313" key="3">
    <source>
        <dbReference type="Proteomes" id="UP000711996"/>
    </source>
</evidence>
<dbReference type="Proteomes" id="UP000711996">
    <property type="component" value="Unassembled WGS sequence"/>
</dbReference>
<sequence>MDWALRPNDYYGLVDNTYCIGAQEAKAYNAKESPSNMVDFCMIIRPPLRSPEADCIDEVCKMRPEVTINHTDHDVLCKSPIVVSFETKRSGADHEKATWRGLAKCPNDLPAIPFLPGVIINGHGWSFVASAIKDGRSVLYSEVELGKTSTGFGIITTPVAP</sequence>
<proteinExistence type="predicted"/>
<reference evidence="2" key="1">
    <citation type="submission" date="2019-06" db="EMBL/GenBank/DDBJ databases">
        <authorList>
            <person name="Gan P."/>
            <person name="Shirasu K."/>
        </authorList>
    </citation>
    <scope>NUCLEOTIDE SEQUENCE [LARGE SCALE GENOMIC DNA]</scope>
    <source>
        <strain evidence="2">CAD2</strain>
    </source>
</reference>
<gene>
    <name evidence="2" type="ORF">CGCSCA2_v014504</name>
</gene>
<dbReference type="AlphaFoldDB" id="A0A9P5BNF6"/>
<keyword evidence="3" id="KW-1185">Reference proteome</keyword>
<dbReference type="Pfam" id="PF20516">
    <property type="entry name" value="PDDEXK_12"/>
    <property type="match status" value="1"/>
</dbReference>
<dbReference type="InterPro" id="IPR046797">
    <property type="entry name" value="PDDEXK_12"/>
</dbReference>
<organism evidence="2 3">
    <name type="scientific">Colletotrichum siamense</name>
    <name type="common">Anthracnose fungus</name>
    <dbReference type="NCBI Taxonomy" id="690259"/>
    <lineage>
        <taxon>Eukaryota</taxon>
        <taxon>Fungi</taxon>
        <taxon>Dikarya</taxon>
        <taxon>Ascomycota</taxon>
        <taxon>Pezizomycotina</taxon>
        <taxon>Sordariomycetes</taxon>
        <taxon>Hypocreomycetidae</taxon>
        <taxon>Glomerellales</taxon>
        <taxon>Glomerellaceae</taxon>
        <taxon>Colletotrichum</taxon>
        <taxon>Colletotrichum gloeosporioides species complex</taxon>
    </lineage>
</organism>
<evidence type="ECO:0000259" key="1">
    <source>
        <dbReference type="Pfam" id="PF20516"/>
    </source>
</evidence>
<name>A0A9P5BNF6_COLSI</name>
<dbReference type="EMBL" id="QPMT01000089">
    <property type="protein sequence ID" value="KAF4842798.1"/>
    <property type="molecule type" value="Genomic_DNA"/>
</dbReference>
<accession>A0A9P5BNF6</accession>
<feature type="domain" description="PD-(D/E)XK nuclease-like" evidence="1">
    <location>
        <begin position="2"/>
        <end position="155"/>
    </location>
</feature>
<evidence type="ECO:0000313" key="2">
    <source>
        <dbReference type="EMBL" id="KAF4842798.1"/>
    </source>
</evidence>
<comment type="caution">
    <text evidence="2">The sequence shown here is derived from an EMBL/GenBank/DDBJ whole genome shotgun (WGS) entry which is preliminary data.</text>
</comment>